<feature type="compositionally biased region" description="Basic and acidic residues" evidence="1">
    <location>
        <begin position="644"/>
        <end position="666"/>
    </location>
</feature>
<proteinExistence type="predicted"/>
<dbReference type="Pfam" id="PF14970">
    <property type="entry name" value="TEDC1"/>
    <property type="match status" value="1"/>
</dbReference>
<dbReference type="Ensembl" id="ENSSFOT00015062847.1">
    <property type="protein sequence ID" value="ENSSFOP00015057571.1"/>
    <property type="gene ID" value="ENSSFOG00015025648.1"/>
</dbReference>
<name>A0A8C9TRR7_SCLFO</name>
<gene>
    <name evidence="3" type="primary">tedc1</name>
</gene>
<evidence type="ECO:0000313" key="3">
    <source>
        <dbReference type="Ensembl" id="ENSSFOP00015057571.1"/>
    </source>
</evidence>
<evidence type="ECO:0000313" key="4">
    <source>
        <dbReference type="Proteomes" id="UP000694397"/>
    </source>
</evidence>
<feature type="compositionally biased region" description="Basic residues" evidence="1">
    <location>
        <begin position="603"/>
        <end position="619"/>
    </location>
</feature>
<accession>A0A8C9TRR7</accession>
<organism evidence="3 4">
    <name type="scientific">Scleropages formosus</name>
    <name type="common">Asian bonytongue</name>
    <name type="synonym">Osteoglossum formosum</name>
    <dbReference type="NCBI Taxonomy" id="113540"/>
    <lineage>
        <taxon>Eukaryota</taxon>
        <taxon>Metazoa</taxon>
        <taxon>Chordata</taxon>
        <taxon>Craniata</taxon>
        <taxon>Vertebrata</taxon>
        <taxon>Euteleostomi</taxon>
        <taxon>Actinopterygii</taxon>
        <taxon>Neopterygii</taxon>
        <taxon>Teleostei</taxon>
        <taxon>Osteoglossocephala</taxon>
        <taxon>Osteoglossomorpha</taxon>
        <taxon>Osteoglossiformes</taxon>
        <taxon>Osteoglossidae</taxon>
        <taxon>Scleropages</taxon>
    </lineage>
</organism>
<dbReference type="GeneTree" id="ENSGT00910000145250"/>
<sequence>MSLVKTALPIFLQYAIYPEGHPQTTHRPPRDHPRGWRIVNGWECSGSCSARTFRGMSHVTSTSRGRAKKGQTRHVMRPFFPASQGNLACGNAIASSWQRLPSLSAGKNEISLGAWRVACEKTQSMQRERSVKVKEVIESLCKLLCALGVDSVPGAETFRRAKFNKADAVADMWRLLYSVLVKALRWECSCPPPARKPDQDAARARMARTMLFQCGYGAPWLLGVGGRHDVDAVGSRDLLLALGWLLSSGSLLENLLREAARGPEALPDTTAVTASFRVPGAGGSLVDRQRAEEELGEADWEEGLKALLWQHGKLTFLRRSLQAAQEEKARLLHQVLFLARCPTNSQGCSAKSLITSASENKELERLKAEAHVLEKFLEWKDLEGLFWCWMGSVIDAKLADPLRPLPEKAVAPESGDIPFAGGCRQAQVGWRAVYQLGESLQALQAGLRTVRAGPVGNALSWMKRSCDGKDQLVEQADIQKRVQARLCSLKETYTLSASVTRYRPCLLECPNPQRHNPASHVPCEVGQRHGVRAAQLIRELREKEAVLRSELGRLRQGAREELLERAGRLKGTVLIPPVKSGAVVARSHAAGAERGVQNIFGQRRKRTGRNVSGTRRRRQSDRNAQPGSREAAGLAPRASCQKRAGCERSADIPNKRKGPSKGDRRSFAVIAPRNGDGDKHKESQFVSAEPCPASRRCHCDF</sequence>
<dbReference type="InterPro" id="IPR043535">
    <property type="entry name" value="TEDC1"/>
</dbReference>
<reference evidence="3 4" key="1">
    <citation type="submission" date="2019-04" db="EMBL/GenBank/DDBJ databases">
        <authorList>
            <consortium name="Wellcome Sanger Institute Data Sharing"/>
        </authorList>
    </citation>
    <scope>NUCLEOTIDE SEQUENCE [LARGE SCALE GENOMIC DNA]</scope>
</reference>
<reference evidence="3" key="2">
    <citation type="submission" date="2025-08" db="UniProtKB">
        <authorList>
            <consortium name="Ensembl"/>
        </authorList>
    </citation>
    <scope>IDENTIFICATION</scope>
</reference>
<dbReference type="AlphaFoldDB" id="A0A8C9TRR7"/>
<dbReference type="Proteomes" id="UP000694397">
    <property type="component" value="Chromosome 15"/>
</dbReference>
<reference evidence="3" key="3">
    <citation type="submission" date="2025-09" db="UniProtKB">
        <authorList>
            <consortium name="Ensembl"/>
        </authorList>
    </citation>
    <scope>IDENTIFICATION</scope>
</reference>
<evidence type="ECO:0000256" key="1">
    <source>
        <dbReference type="SAM" id="MobiDB-lite"/>
    </source>
</evidence>
<feature type="region of interest" description="Disordered" evidence="1">
    <location>
        <begin position="603"/>
        <end position="687"/>
    </location>
</feature>
<dbReference type="InterPro" id="IPR027996">
    <property type="entry name" value="TEDC1_dom"/>
</dbReference>
<feature type="domain" description="Tubulin epsilon and delta complex protein 1" evidence="2">
    <location>
        <begin position="232"/>
        <end position="395"/>
    </location>
</feature>
<protein>
    <recommendedName>
        <fullName evidence="2">Tubulin epsilon and delta complex protein 1 domain-containing protein</fullName>
    </recommendedName>
</protein>
<dbReference type="PANTHER" id="PTHR35076">
    <property type="entry name" value="TUBULIN EPSILON AND DELTA COMPLEX PROTEIN 1"/>
    <property type="match status" value="1"/>
</dbReference>
<evidence type="ECO:0000259" key="2">
    <source>
        <dbReference type="Pfam" id="PF14970"/>
    </source>
</evidence>
<dbReference type="PANTHER" id="PTHR35076:SF1">
    <property type="entry name" value="TUBULIN EPSILON AND DELTA COMPLEX PROTEIN 1"/>
    <property type="match status" value="1"/>
</dbReference>
<keyword evidence="4" id="KW-1185">Reference proteome</keyword>
<dbReference type="OrthoDB" id="9906141at2759"/>